<dbReference type="PANTHER" id="PTHR11904:SF9">
    <property type="entry name" value="PURINE NUCLEOSIDE PHOSPHORYLASE-RELATED"/>
    <property type="match status" value="1"/>
</dbReference>
<comment type="pathway">
    <text evidence="1 5">Purine metabolism; purine nucleoside salvage.</text>
</comment>
<dbReference type="EC" id="2.4.2.1" evidence="5"/>
<organism evidence="7">
    <name type="scientific">uncultured Desulfobacterium sp</name>
    <dbReference type="NCBI Taxonomy" id="201089"/>
    <lineage>
        <taxon>Bacteria</taxon>
        <taxon>Pseudomonadati</taxon>
        <taxon>Thermodesulfobacteriota</taxon>
        <taxon>Desulfobacteria</taxon>
        <taxon>Desulfobacterales</taxon>
        <taxon>Desulfobacteriaceae</taxon>
        <taxon>Desulfobacterium</taxon>
        <taxon>environmental samples</taxon>
    </lineage>
</organism>
<comment type="function">
    <text evidence="5">The purine nucleoside phosphorylases catalyze the phosphorolytic breakdown of the N-glycosidic bond in the beta-(deoxy)ribonucleoside molecules, with the formation of the corresponding free purine bases and pentose-1-phosphate.</text>
</comment>
<dbReference type="NCBIfam" id="NF006054">
    <property type="entry name" value="PRK08202.1"/>
    <property type="match status" value="1"/>
</dbReference>
<evidence type="ECO:0000259" key="6">
    <source>
        <dbReference type="Pfam" id="PF01048"/>
    </source>
</evidence>
<keyword evidence="3 5" id="KW-0328">Glycosyltransferase</keyword>
<dbReference type="SUPFAM" id="SSF53167">
    <property type="entry name" value="Purine and uridine phosphorylases"/>
    <property type="match status" value="1"/>
</dbReference>
<dbReference type="UniPathway" id="UPA00606"/>
<evidence type="ECO:0000256" key="2">
    <source>
        <dbReference type="ARBA" id="ARBA00006751"/>
    </source>
</evidence>
<dbReference type="PIRSF" id="PIRSF000477">
    <property type="entry name" value="PurNPase"/>
    <property type="match status" value="1"/>
</dbReference>
<dbReference type="PANTHER" id="PTHR11904">
    <property type="entry name" value="METHYLTHIOADENOSINE/PURINE NUCLEOSIDE PHOSPHORYLASE"/>
    <property type="match status" value="1"/>
</dbReference>
<name>E1YIK0_9BACT</name>
<dbReference type="EMBL" id="FR695874">
    <property type="protein sequence ID" value="CBX30047.1"/>
    <property type="molecule type" value="Genomic_DNA"/>
</dbReference>
<dbReference type="InterPro" id="IPR011268">
    <property type="entry name" value="Purine_phosphorylase"/>
</dbReference>
<comment type="similarity">
    <text evidence="2 5">Belongs to the PNP/MTAP phosphorylase family.</text>
</comment>
<dbReference type="Gene3D" id="3.40.50.1580">
    <property type="entry name" value="Nucleoside phosphorylase domain"/>
    <property type="match status" value="1"/>
</dbReference>
<evidence type="ECO:0000256" key="4">
    <source>
        <dbReference type="ARBA" id="ARBA00022679"/>
    </source>
</evidence>
<dbReference type="NCBIfam" id="TIGR01697">
    <property type="entry name" value="PNPH-PUNA-XAPA"/>
    <property type="match status" value="1"/>
</dbReference>
<dbReference type="GO" id="GO:0004731">
    <property type="term" value="F:purine-nucleoside phosphorylase activity"/>
    <property type="evidence" value="ECO:0007669"/>
    <property type="project" value="UniProtKB-EC"/>
</dbReference>
<evidence type="ECO:0000256" key="3">
    <source>
        <dbReference type="ARBA" id="ARBA00022676"/>
    </source>
</evidence>
<dbReference type="CDD" id="cd09009">
    <property type="entry name" value="PNP-EcPNPII_like"/>
    <property type="match status" value="1"/>
</dbReference>
<reference evidence="7" key="1">
    <citation type="journal article" date="2011" name="Environ. Microbiol.">
        <title>Genomic insights into the metabolic potential of the polycyclic aromatic hydrocarbon degrading sulfate-reducing Deltaproteobacterium N47.</title>
        <authorList>
            <person name="Bergmann F."/>
            <person name="Selesi D."/>
            <person name="Weinmaier T."/>
            <person name="Tischler P."/>
            <person name="Rattei T."/>
            <person name="Meckenstock R.U."/>
        </authorList>
    </citation>
    <scope>NUCLEOTIDE SEQUENCE</scope>
</reference>
<evidence type="ECO:0000313" key="7">
    <source>
        <dbReference type="EMBL" id="CBX30047.1"/>
    </source>
</evidence>
<feature type="domain" description="Nucleoside phosphorylase" evidence="6">
    <location>
        <begin position="25"/>
        <end position="270"/>
    </location>
</feature>
<evidence type="ECO:0000256" key="5">
    <source>
        <dbReference type="PIRNR" id="PIRNR000477"/>
    </source>
</evidence>
<dbReference type="InterPro" id="IPR035994">
    <property type="entry name" value="Nucleoside_phosphorylase_sf"/>
</dbReference>
<sequence length="275" mass="29669">MITSGKIAKKTAAFIRKNISNFPQIGILSGTGLGESMQSMDVSFSCRYEDIPNFPVSTVKSHIGKLLVGKFAKDEVMVLQGRFHLYEGYSPLEVTFPIRVMQELGIKILILTNAAGGLNTSFSAGDIMLITDHINLTGHNPLVGANDDKLGIRFPDMSAVYDKKLIDSALNAAKEEKVHLQKGVYAGLLGPSLETSAEVRFLKTIGADAVGFSTVQEVIAGVHAGMRILGLSAITNVHDPANPSPSTLDEIIDTAKKIMPNIDTIIKRVITDFNE</sequence>
<dbReference type="GO" id="GO:0009116">
    <property type="term" value="P:nucleoside metabolic process"/>
    <property type="evidence" value="ECO:0007669"/>
    <property type="project" value="InterPro"/>
</dbReference>
<protein>
    <recommendedName>
        <fullName evidence="5">Purine nucleoside phosphorylase</fullName>
        <ecNumber evidence="5">2.4.2.1</ecNumber>
    </recommendedName>
    <alternativeName>
        <fullName evidence="5">Inosine-guanosine phosphorylase</fullName>
    </alternativeName>
</protein>
<dbReference type="NCBIfam" id="TIGR01700">
    <property type="entry name" value="PNPH"/>
    <property type="match status" value="1"/>
</dbReference>
<proteinExistence type="inferred from homology"/>
<accession>E1YIK0</accession>
<dbReference type="InterPro" id="IPR011270">
    <property type="entry name" value="Pur_Nuc_Pase_Ino/Guo-sp"/>
</dbReference>
<dbReference type="InterPro" id="IPR000845">
    <property type="entry name" value="Nucleoside_phosphorylase_d"/>
</dbReference>
<dbReference type="GO" id="GO:0005737">
    <property type="term" value="C:cytoplasm"/>
    <property type="evidence" value="ECO:0007669"/>
    <property type="project" value="TreeGrafter"/>
</dbReference>
<keyword evidence="4 5" id="KW-0808">Transferase</keyword>
<dbReference type="Pfam" id="PF01048">
    <property type="entry name" value="PNP_UDP_1"/>
    <property type="match status" value="1"/>
</dbReference>
<gene>
    <name evidence="7" type="ORF">N47_D28560</name>
</gene>
<evidence type="ECO:0000256" key="1">
    <source>
        <dbReference type="ARBA" id="ARBA00005058"/>
    </source>
</evidence>
<dbReference type="AlphaFoldDB" id="E1YIK0"/>